<dbReference type="Proteomes" id="UP001055712">
    <property type="component" value="Unassembled WGS sequence"/>
</dbReference>
<feature type="compositionally biased region" description="Polar residues" evidence="1">
    <location>
        <begin position="289"/>
        <end position="309"/>
    </location>
</feature>
<protein>
    <submittedName>
        <fullName evidence="3">Uncharacterized protein</fullName>
    </submittedName>
</protein>
<evidence type="ECO:0000256" key="2">
    <source>
        <dbReference type="SAM" id="Phobius"/>
    </source>
</evidence>
<feature type="compositionally biased region" description="Low complexity" evidence="1">
    <location>
        <begin position="413"/>
        <end position="430"/>
    </location>
</feature>
<reference evidence="3" key="2">
    <citation type="submission" date="2020-11" db="EMBL/GenBank/DDBJ databases">
        <authorList>
            <person name="Cecchin M."/>
            <person name="Marcolungo L."/>
            <person name="Rossato M."/>
            <person name="Girolomoni L."/>
            <person name="Cosentino E."/>
            <person name="Cuine S."/>
            <person name="Li-Beisson Y."/>
            <person name="Delledonne M."/>
            <person name="Ballottari M."/>
        </authorList>
    </citation>
    <scope>NUCLEOTIDE SEQUENCE</scope>
    <source>
        <strain evidence="3">211/11P</strain>
        <tissue evidence="3">Whole cell</tissue>
    </source>
</reference>
<sequence>MDDTVAGQLAAVCSRSALHNEAFLRLRQAFPECKLLRLSFGLQNKVMLSITVELDQHGRTHASYVPIHPTAAAAAVLQNNPVVVVRQDKRSPLWDQEDLYQREGCSALSVVSMPFYWPPRVGAQWDGVPLPVPQNAAFHPTFGALTAAGDEALTQGAMRLLLDLASRTGRHVGAHISMLLSSLEAAELLPSEADAQEELGLDSEDAATEEDTSGEDVFGFEDAQHWVADEAGTDELLPGLGPTPAQSSPGIPCCPQQKPHAPQQPWTGATTGHGAGAEEEDAEDRDGLSTPTDAPGPSSSALPNGQAQPGASLGGGHQQQVQQQQVQQQQQHSSPAATRSRAGGQPPAAPRPSRLTPLSSAGGRPLEGRQRQQQGQGQGQAQQAPQAGSSSQQPQRMVAATPSVQHPAAPGRAAASRVQLAAAGGPHAAANVTRSSNTSRAAPLSGQGTGRTAARLAAASSAQAGGSGSVGGGGSRQGSSEHSSGMLSVHCPWRNMSFQPEGLEQAFVAHHGRLHERTDLAALLLLALGLLGAAASRASATWPAGVAAMLLFTPYFLDSRVYQNMRGRLLPAVLVLASVFLASLSLTSPALAPATANPSKLAGFGICWFMLHNCGLHFLLAAPMLLRLPMSQALPVHATSLVMALYRLPNAYTAALGPLDTVHVLLLAILLTLGALAALMVCQALEQQQRDEWLVRRVRRGEGMPAALQCS</sequence>
<comment type="caution">
    <text evidence="3">The sequence shown here is derived from an EMBL/GenBank/DDBJ whole genome shotgun (WGS) entry which is preliminary data.</text>
</comment>
<evidence type="ECO:0000313" key="3">
    <source>
        <dbReference type="EMBL" id="KAI3425232.1"/>
    </source>
</evidence>
<organism evidence="3 4">
    <name type="scientific">Chlorella vulgaris</name>
    <name type="common">Green alga</name>
    <dbReference type="NCBI Taxonomy" id="3077"/>
    <lineage>
        <taxon>Eukaryota</taxon>
        <taxon>Viridiplantae</taxon>
        <taxon>Chlorophyta</taxon>
        <taxon>core chlorophytes</taxon>
        <taxon>Trebouxiophyceae</taxon>
        <taxon>Chlorellales</taxon>
        <taxon>Chlorellaceae</taxon>
        <taxon>Chlorella clade</taxon>
        <taxon>Chlorella</taxon>
    </lineage>
</organism>
<reference evidence="3" key="1">
    <citation type="journal article" date="2019" name="Plant J.">
        <title>Chlorella vulgaris genome assembly and annotation reveals the molecular basis for metabolic acclimation to high light conditions.</title>
        <authorList>
            <person name="Cecchin M."/>
            <person name="Marcolungo L."/>
            <person name="Rossato M."/>
            <person name="Girolomoni L."/>
            <person name="Cosentino E."/>
            <person name="Cuine S."/>
            <person name="Li-Beisson Y."/>
            <person name="Delledonne M."/>
            <person name="Ballottari M."/>
        </authorList>
    </citation>
    <scope>NUCLEOTIDE SEQUENCE</scope>
    <source>
        <strain evidence="3">211/11P</strain>
    </source>
</reference>
<feature type="transmembrane region" description="Helical" evidence="2">
    <location>
        <begin position="661"/>
        <end position="682"/>
    </location>
</feature>
<feature type="compositionally biased region" description="Low complexity" evidence="1">
    <location>
        <begin position="371"/>
        <end position="396"/>
    </location>
</feature>
<gene>
    <name evidence="3" type="ORF">D9Q98_009000</name>
</gene>
<proteinExistence type="predicted"/>
<dbReference type="AlphaFoldDB" id="A0A9D4TH00"/>
<keyword evidence="2" id="KW-0812">Transmembrane</keyword>
<feature type="compositionally biased region" description="Low complexity" evidence="1">
    <location>
        <begin position="318"/>
        <end position="331"/>
    </location>
</feature>
<feature type="transmembrane region" description="Helical" evidence="2">
    <location>
        <begin position="633"/>
        <end position="649"/>
    </location>
</feature>
<dbReference type="EMBL" id="SIDB01000012">
    <property type="protein sequence ID" value="KAI3425232.1"/>
    <property type="molecule type" value="Genomic_DNA"/>
</dbReference>
<keyword evidence="2" id="KW-0472">Membrane</keyword>
<feature type="transmembrane region" description="Helical" evidence="2">
    <location>
        <begin position="569"/>
        <end position="591"/>
    </location>
</feature>
<feature type="compositionally biased region" description="Low complexity" evidence="1">
    <location>
        <begin position="450"/>
        <end position="464"/>
    </location>
</feature>
<dbReference type="OrthoDB" id="515349at2759"/>
<evidence type="ECO:0000313" key="4">
    <source>
        <dbReference type="Proteomes" id="UP001055712"/>
    </source>
</evidence>
<feature type="transmembrane region" description="Helical" evidence="2">
    <location>
        <begin position="603"/>
        <end position="626"/>
    </location>
</feature>
<keyword evidence="2" id="KW-1133">Transmembrane helix</keyword>
<feature type="region of interest" description="Disordered" evidence="1">
    <location>
        <begin position="234"/>
        <end position="486"/>
    </location>
</feature>
<feature type="compositionally biased region" description="Low complexity" evidence="1">
    <location>
        <begin position="339"/>
        <end position="354"/>
    </location>
</feature>
<accession>A0A9D4TH00</accession>
<feature type="transmembrane region" description="Helical" evidence="2">
    <location>
        <begin position="541"/>
        <end position="557"/>
    </location>
</feature>
<name>A0A9D4TH00_CHLVU</name>
<evidence type="ECO:0000256" key="1">
    <source>
        <dbReference type="SAM" id="MobiDB-lite"/>
    </source>
</evidence>
<keyword evidence="4" id="KW-1185">Reference proteome</keyword>
<feature type="compositionally biased region" description="Gly residues" evidence="1">
    <location>
        <begin position="465"/>
        <end position="476"/>
    </location>
</feature>